<dbReference type="Gene3D" id="3.40.50.720">
    <property type="entry name" value="NAD(P)-binding Rossmann-like Domain"/>
    <property type="match status" value="1"/>
</dbReference>
<dbReference type="GO" id="GO:0016491">
    <property type="term" value="F:oxidoreductase activity"/>
    <property type="evidence" value="ECO:0007669"/>
    <property type="project" value="UniProtKB-KW"/>
</dbReference>
<dbReference type="InterPro" id="IPR002204">
    <property type="entry name" value="3-OH-isobutyrate_DH-rel_CS"/>
</dbReference>
<feature type="domain" description="6-phosphogluconate dehydrogenase NADP-binding" evidence="5">
    <location>
        <begin position="5"/>
        <end position="163"/>
    </location>
</feature>
<evidence type="ECO:0000259" key="6">
    <source>
        <dbReference type="Pfam" id="PF14833"/>
    </source>
</evidence>
<dbReference type="Pfam" id="PF14833">
    <property type="entry name" value="NAD_binding_11"/>
    <property type="match status" value="1"/>
</dbReference>
<dbReference type="GO" id="GO:0050661">
    <property type="term" value="F:NADP binding"/>
    <property type="evidence" value="ECO:0007669"/>
    <property type="project" value="InterPro"/>
</dbReference>
<evidence type="ECO:0000256" key="4">
    <source>
        <dbReference type="PIRSR" id="PIRSR000103-1"/>
    </source>
</evidence>
<organism evidence="7 8">
    <name type="scientific">Azospirillum thiophilum</name>
    <dbReference type="NCBI Taxonomy" id="528244"/>
    <lineage>
        <taxon>Bacteria</taxon>
        <taxon>Pseudomonadati</taxon>
        <taxon>Pseudomonadota</taxon>
        <taxon>Alphaproteobacteria</taxon>
        <taxon>Rhodospirillales</taxon>
        <taxon>Azospirillaceae</taxon>
        <taxon>Azospirillum</taxon>
    </lineage>
</organism>
<dbReference type="GO" id="GO:0051287">
    <property type="term" value="F:NAD binding"/>
    <property type="evidence" value="ECO:0007669"/>
    <property type="project" value="InterPro"/>
</dbReference>
<dbReference type="Pfam" id="PF03446">
    <property type="entry name" value="NAD_binding_2"/>
    <property type="match status" value="1"/>
</dbReference>
<dbReference type="InterPro" id="IPR006115">
    <property type="entry name" value="6PGDH_NADP-bd"/>
</dbReference>
<comment type="similarity">
    <text evidence="1">Belongs to the HIBADH-related family.</text>
</comment>
<evidence type="ECO:0000259" key="5">
    <source>
        <dbReference type="Pfam" id="PF03446"/>
    </source>
</evidence>
<sequence>MGLTTVGFIGLGSMGLPMARNLLAKGFAVRGFDMRAESVAALAAAGGAAAATAADAAAGAGALVLMVVNAAQAEAVLFDGGALEALPAGGSVVLMATCPPAAVAALAERVEAAGRRFVDAPVSGGVVGAVAGSLSIMAAAPAATLDLVRPVLAAMGDKVFHVGEKPGQGATVKTVNQLLCGVHIAVMAEAFALAAKVGVDLAVLLEIMSGSAASSWMLKDRGPRMLEAEPGVTSAVDIFVKDLGIVLEAGRDAKAALPLAAVAHQMFLATSGRGEGAMDDSQVIRSYHAVNGTVGGRP</sequence>
<keyword evidence="2" id="KW-0560">Oxidoreductase</keyword>
<dbReference type="InterPro" id="IPR036291">
    <property type="entry name" value="NAD(P)-bd_dom_sf"/>
</dbReference>
<dbReference type="KEGG" id="ati:AL072_26070"/>
<evidence type="ECO:0000256" key="1">
    <source>
        <dbReference type="ARBA" id="ARBA00009080"/>
    </source>
</evidence>
<dbReference type="PANTHER" id="PTHR43060">
    <property type="entry name" value="3-HYDROXYISOBUTYRATE DEHYDROGENASE-LIKE 1, MITOCHONDRIAL-RELATED"/>
    <property type="match status" value="1"/>
</dbReference>
<name>A0AAC8W4D8_9PROT</name>
<keyword evidence="3" id="KW-0520">NAD</keyword>
<dbReference type="SUPFAM" id="SSF51735">
    <property type="entry name" value="NAD(P)-binding Rossmann-fold domains"/>
    <property type="match status" value="1"/>
</dbReference>
<dbReference type="Gene3D" id="1.10.1040.10">
    <property type="entry name" value="N-(1-d-carboxylethyl)-l-norvaline Dehydrogenase, domain 2"/>
    <property type="match status" value="1"/>
</dbReference>
<evidence type="ECO:0000256" key="2">
    <source>
        <dbReference type="ARBA" id="ARBA00023002"/>
    </source>
</evidence>
<evidence type="ECO:0000313" key="7">
    <source>
        <dbReference type="EMBL" id="ALG74836.1"/>
    </source>
</evidence>
<dbReference type="Proteomes" id="UP000069935">
    <property type="component" value="Chromosome 5"/>
</dbReference>
<dbReference type="AlphaFoldDB" id="A0AAC8W4D8"/>
<dbReference type="PROSITE" id="PS00895">
    <property type="entry name" value="3_HYDROXYISOBUT_DH"/>
    <property type="match status" value="1"/>
</dbReference>
<dbReference type="SUPFAM" id="SSF48179">
    <property type="entry name" value="6-phosphogluconate dehydrogenase C-terminal domain-like"/>
    <property type="match status" value="1"/>
</dbReference>
<reference evidence="8" key="1">
    <citation type="submission" date="2015-08" db="EMBL/GenBank/DDBJ databases">
        <title>Complete Genome Sequence of Azospirillum thiophilum BV-S.</title>
        <authorList>
            <person name="Fomenkov A."/>
            <person name="Vincze T."/>
            <person name="Grabovich M."/>
            <person name="Dubinina G."/>
            <person name="Orlova M."/>
            <person name="Belousova E."/>
            <person name="Roberts R.J."/>
        </authorList>
    </citation>
    <scope>NUCLEOTIDE SEQUENCE [LARGE SCALE GENOMIC DNA]</scope>
    <source>
        <strain evidence="8">BV-S</strain>
    </source>
</reference>
<dbReference type="PANTHER" id="PTHR43060:SF15">
    <property type="entry name" value="3-HYDROXYISOBUTYRATE DEHYDROGENASE-LIKE 1, MITOCHONDRIAL-RELATED"/>
    <property type="match status" value="1"/>
</dbReference>
<dbReference type="EMBL" id="CP012405">
    <property type="protein sequence ID" value="ALG74836.1"/>
    <property type="molecule type" value="Genomic_DNA"/>
</dbReference>
<feature type="active site" evidence="4">
    <location>
        <position position="173"/>
    </location>
</feature>
<keyword evidence="8" id="KW-1185">Reference proteome</keyword>
<gene>
    <name evidence="7" type="ORF">AL072_26070</name>
</gene>
<dbReference type="PIRSF" id="PIRSF000103">
    <property type="entry name" value="HIBADH"/>
    <property type="match status" value="1"/>
</dbReference>
<dbReference type="InterPro" id="IPR008927">
    <property type="entry name" value="6-PGluconate_DH-like_C_sf"/>
</dbReference>
<accession>A0AAC8W4D8</accession>
<reference evidence="7 8" key="2">
    <citation type="journal article" date="2016" name="Genome Announc.">
        <title>Complete Genome Sequence of a Strain of Azospirillum thiophilum Isolated from a Sulfide Spring.</title>
        <authorList>
            <person name="Fomenkov A."/>
            <person name="Vincze T."/>
            <person name="Grabovich M."/>
            <person name="Anton B.P."/>
            <person name="Dubinina G."/>
            <person name="Orlova M."/>
            <person name="Belousova E."/>
            <person name="Roberts R.J."/>
        </authorList>
    </citation>
    <scope>NUCLEOTIDE SEQUENCE [LARGE SCALE GENOMIC DNA]</scope>
    <source>
        <strain evidence="7 8">BV-S</strain>
    </source>
</reference>
<evidence type="ECO:0000313" key="8">
    <source>
        <dbReference type="Proteomes" id="UP000069935"/>
    </source>
</evidence>
<proteinExistence type="inferred from homology"/>
<evidence type="ECO:0000256" key="3">
    <source>
        <dbReference type="ARBA" id="ARBA00023027"/>
    </source>
</evidence>
<dbReference type="GO" id="GO:0016054">
    <property type="term" value="P:organic acid catabolic process"/>
    <property type="evidence" value="ECO:0007669"/>
    <property type="project" value="UniProtKB-ARBA"/>
</dbReference>
<feature type="domain" description="3-hydroxyisobutyrate dehydrogenase-like NAD-binding" evidence="6">
    <location>
        <begin position="167"/>
        <end position="286"/>
    </location>
</feature>
<dbReference type="InterPro" id="IPR029154">
    <property type="entry name" value="HIBADH-like_NADP-bd"/>
</dbReference>
<protein>
    <submittedName>
        <fullName evidence="7">Oxidoreductase</fullName>
    </submittedName>
</protein>
<dbReference type="InterPro" id="IPR015815">
    <property type="entry name" value="HIBADH-related"/>
</dbReference>
<dbReference type="InterPro" id="IPR013328">
    <property type="entry name" value="6PGD_dom2"/>
</dbReference>